<accession>A0A645B6E9</accession>
<evidence type="ECO:0000313" key="9">
    <source>
        <dbReference type="EMBL" id="MPM61010.1"/>
    </source>
</evidence>
<feature type="transmembrane region" description="Helical" evidence="8">
    <location>
        <begin position="168"/>
        <end position="194"/>
    </location>
</feature>
<feature type="transmembrane region" description="Helical" evidence="8">
    <location>
        <begin position="259"/>
        <end position="281"/>
    </location>
</feature>
<evidence type="ECO:0000256" key="6">
    <source>
        <dbReference type="ARBA" id="ARBA00022989"/>
    </source>
</evidence>
<evidence type="ECO:0000256" key="7">
    <source>
        <dbReference type="ARBA" id="ARBA00023136"/>
    </source>
</evidence>
<comment type="subcellular location">
    <subcellularLocation>
        <location evidence="1">Cell membrane</location>
        <topology evidence="1">Multi-pass membrane protein</topology>
    </subcellularLocation>
</comment>
<dbReference type="AlphaFoldDB" id="A0A645B6E9"/>
<dbReference type="EMBL" id="VSSQ01018101">
    <property type="protein sequence ID" value="MPM61010.1"/>
    <property type="molecule type" value="Genomic_DNA"/>
</dbReference>
<feature type="transmembrane region" description="Helical" evidence="8">
    <location>
        <begin position="100"/>
        <end position="122"/>
    </location>
</feature>
<organism evidence="9">
    <name type="scientific">bioreactor metagenome</name>
    <dbReference type="NCBI Taxonomy" id="1076179"/>
    <lineage>
        <taxon>unclassified sequences</taxon>
        <taxon>metagenomes</taxon>
        <taxon>ecological metagenomes</taxon>
    </lineage>
</organism>
<feature type="transmembrane region" description="Helical" evidence="8">
    <location>
        <begin position="67"/>
        <end position="88"/>
    </location>
</feature>
<feature type="transmembrane region" description="Helical" evidence="8">
    <location>
        <begin position="128"/>
        <end position="147"/>
    </location>
</feature>
<protein>
    <recommendedName>
        <fullName evidence="10">Membrane transport protein</fullName>
    </recommendedName>
</protein>
<reference evidence="9" key="1">
    <citation type="submission" date="2019-08" db="EMBL/GenBank/DDBJ databases">
        <authorList>
            <person name="Kucharzyk K."/>
            <person name="Murdoch R.W."/>
            <person name="Higgins S."/>
            <person name="Loffler F."/>
        </authorList>
    </citation>
    <scope>NUCLEOTIDE SEQUENCE</scope>
</reference>
<keyword evidence="7 8" id="KW-0472">Membrane</keyword>
<dbReference type="PANTHER" id="PTHR36838:SF1">
    <property type="entry name" value="SLR1864 PROTEIN"/>
    <property type="match status" value="1"/>
</dbReference>
<gene>
    <name evidence="9" type="ORF">SDC9_107864</name>
</gene>
<sequence length="311" mass="34661">MEFVQTIISLLVIVIMVACGFFFARMQWITKETAPLLPMLVNRLALPTYMIWNFLNNFTKEDFYSLAGGLAVPYISMLISFIIGTFVVRFAGIERSREGVFQAGFFSSSAIFIGVPVCLALFGDKSIPYVLIYFLANASMFWTLGNYSINKSCSSDPSPILSWNTVRLVFSPPLISFILAVIFVLLGVTLPTFLMSSFKYLGSMVTPLSMLFIGYTLSTVKMSELKFGKDINLLLCGRFLVSPLLVILVARFIEIPYVMQQVFVVLSALPVMAQVPILASIYGADAKYAAVIVSLTTLLCLFVIPVYMYFF</sequence>
<dbReference type="Gene3D" id="1.20.1530.20">
    <property type="match status" value="1"/>
</dbReference>
<evidence type="ECO:0000256" key="2">
    <source>
        <dbReference type="ARBA" id="ARBA00010145"/>
    </source>
</evidence>
<dbReference type="InterPro" id="IPR004776">
    <property type="entry name" value="Mem_transp_PIN-like"/>
</dbReference>
<feature type="transmembrane region" description="Helical" evidence="8">
    <location>
        <begin position="6"/>
        <end position="24"/>
    </location>
</feature>
<dbReference type="Pfam" id="PF03547">
    <property type="entry name" value="Mem_trans"/>
    <property type="match status" value="1"/>
</dbReference>
<comment type="similarity">
    <text evidence="2">Belongs to the auxin efflux carrier (TC 2.A.69) family.</text>
</comment>
<keyword evidence="5 8" id="KW-0812">Transmembrane</keyword>
<evidence type="ECO:0000256" key="5">
    <source>
        <dbReference type="ARBA" id="ARBA00022692"/>
    </source>
</evidence>
<dbReference type="GO" id="GO:0055085">
    <property type="term" value="P:transmembrane transport"/>
    <property type="evidence" value="ECO:0007669"/>
    <property type="project" value="InterPro"/>
</dbReference>
<proteinExistence type="inferred from homology"/>
<evidence type="ECO:0000256" key="1">
    <source>
        <dbReference type="ARBA" id="ARBA00004651"/>
    </source>
</evidence>
<name>A0A645B6E9_9ZZZZ</name>
<evidence type="ECO:0008006" key="10">
    <source>
        <dbReference type="Google" id="ProtNLM"/>
    </source>
</evidence>
<feature type="transmembrane region" description="Helical" evidence="8">
    <location>
        <begin position="288"/>
        <end position="310"/>
    </location>
</feature>
<keyword evidence="4" id="KW-1003">Cell membrane</keyword>
<comment type="caution">
    <text evidence="9">The sequence shown here is derived from an EMBL/GenBank/DDBJ whole genome shotgun (WGS) entry which is preliminary data.</text>
</comment>
<feature type="transmembrane region" description="Helical" evidence="8">
    <location>
        <begin position="200"/>
        <end position="220"/>
    </location>
</feature>
<dbReference type="InterPro" id="IPR038770">
    <property type="entry name" value="Na+/solute_symporter_sf"/>
</dbReference>
<feature type="transmembrane region" description="Helical" evidence="8">
    <location>
        <begin position="36"/>
        <end position="55"/>
    </location>
</feature>
<evidence type="ECO:0000256" key="3">
    <source>
        <dbReference type="ARBA" id="ARBA00022448"/>
    </source>
</evidence>
<keyword evidence="6 8" id="KW-1133">Transmembrane helix</keyword>
<dbReference type="PANTHER" id="PTHR36838">
    <property type="entry name" value="AUXIN EFFLUX CARRIER FAMILY PROTEIN"/>
    <property type="match status" value="1"/>
</dbReference>
<evidence type="ECO:0000256" key="8">
    <source>
        <dbReference type="SAM" id="Phobius"/>
    </source>
</evidence>
<feature type="transmembrane region" description="Helical" evidence="8">
    <location>
        <begin position="232"/>
        <end position="253"/>
    </location>
</feature>
<evidence type="ECO:0000256" key="4">
    <source>
        <dbReference type="ARBA" id="ARBA00022475"/>
    </source>
</evidence>
<keyword evidence="3" id="KW-0813">Transport</keyword>
<dbReference type="GO" id="GO:0005886">
    <property type="term" value="C:plasma membrane"/>
    <property type="evidence" value="ECO:0007669"/>
    <property type="project" value="UniProtKB-SubCell"/>
</dbReference>